<protein>
    <recommendedName>
        <fullName evidence="4">Bucky ball</fullName>
    </recommendedName>
</protein>
<dbReference type="EMBL" id="JAHKSW010000020">
    <property type="protein sequence ID" value="KAG7319454.1"/>
    <property type="molecule type" value="Genomic_DNA"/>
</dbReference>
<dbReference type="Proteomes" id="UP000824219">
    <property type="component" value="Linkage Group LG20"/>
</dbReference>
<proteinExistence type="predicted"/>
<dbReference type="OrthoDB" id="8946276at2759"/>
<gene>
    <name evidence="2" type="ORF">KOW79_016597</name>
</gene>
<feature type="region of interest" description="Disordered" evidence="1">
    <location>
        <begin position="1"/>
        <end position="24"/>
    </location>
</feature>
<feature type="compositionally biased region" description="Polar residues" evidence="1">
    <location>
        <begin position="1"/>
        <end position="13"/>
    </location>
</feature>
<feature type="region of interest" description="Disordered" evidence="1">
    <location>
        <begin position="511"/>
        <end position="558"/>
    </location>
</feature>
<evidence type="ECO:0000313" key="2">
    <source>
        <dbReference type="EMBL" id="KAG7319454.1"/>
    </source>
</evidence>
<sequence>MEEVSHPSQSDVEQPNPPVNHNRPFFYVQPPSQPYFMYQWPMDLFGQYGFLGPAFPFGRPYMPPYQFMQYPGYVVPHAPMQPTDYRRVSPVFPSVASYDLRFRQHFQQMSMHRETTSSEAQTEPGEPISKLKDCVEGLQACEKSGAVKEPNLMFSSTPAVISFTHEVDKMSYGDNELNIVATSQIDKAHQDDLMKPMTLCDSAVYDVESSKGQLEECVLSDVLPLDSSSIRDESQSQDQDYKRGDSEMLCFQSEKSGTNLLRNGSCSAEVQDSGAPVSDCNGTSDLFEGKTSIQNEKVENLPPDFVEVTEPFLQMTAGCDLPYQILRLPCNKTTTGLLLQKEVDPLLYVETAPALMPSKHYTFGSPYTHNYYPQVVPARQSVLSPSLDELSSRDEMFSTDVEDDLTSGQAFVDGGKLAETGAAPVCSETDPAVEEYSVWAKTCACCGASLPDDYVSPGEVLDQNCELEEDTEAPGTGEAQKILLRQHLSRHGSSPCAQVSKHKTRKVLEVAEPSGQDQDHGRVECGEHHHPAAKGDKGRGKGQKGTQFRPYSEHFQRECPGEIMDQENWTSCSGKQRSRSCRPANGLQEKGRPARRRPSCKTFAQQRPRRNEYDDHNEAEFSYCQRGRGSTKRRGTRY</sequence>
<organism evidence="2 3">
    <name type="scientific">Hemibagrus wyckioides</name>
    <dbReference type="NCBI Taxonomy" id="337641"/>
    <lineage>
        <taxon>Eukaryota</taxon>
        <taxon>Metazoa</taxon>
        <taxon>Chordata</taxon>
        <taxon>Craniata</taxon>
        <taxon>Vertebrata</taxon>
        <taxon>Euteleostomi</taxon>
        <taxon>Actinopterygii</taxon>
        <taxon>Neopterygii</taxon>
        <taxon>Teleostei</taxon>
        <taxon>Ostariophysi</taxon>
        <taxon>Siluriformes</taxon>
        <taxon>Bagridae</taxon>
        <taxon>Hemibagrus</taxon>
    </lineage>
</organism>
<feature type="region of interest" description="Disordered" evidence="1">
    <location>
        <begin position="570"/>
        <end position="638"/>
    </location>
</feature>
<accession>A0A9D3NDE7</accession>
<reference evidence="2 3" key="1">
    <citation type="submission" date="2021-06" db="EMBL/GenBank/DDBJ databases">
        <title>Chromosome-level genome assembly of the red-tail catfish (Hemibagrus wyckioides).</title>
        <authorList>
            <person name="Shao F."/>
        </authorList>
    </citation>
    <scope>NUCLEOTIDE SEQUENCE [LARGE SCALE GENOMIC DNA]</scope>
    <source>
        <strain evidence="2">EC202008001</strain>
        <tissue evidence="2">Blood</tissue>
    </source>
</reference>
<evidence type="ECO:0008006" key="4">
    <source>
        <dbReference type="Google" id="ProtNLM"/>
    </source>
</evidence>
<dbReference type="InterPro" id="IPR053309">
    <property type="entry name" value="Balbiani_Body_Formation"/>
</dbReference>
<dbReference type="PANTHER" id="PTHR38654:SF1">
    <property type="entry name" value="BUCKY BALL"/>
    <property type="match status" value="1"/>
</dbReference>
<feature type="compositionally biased region" description="Basic and acidic residues" evidence="1">
    <location>
        <begin position="609"/>
        <end position="619"/>
    </location>
</feature>
<dbReference type="AlphaFoldDB" id="A0A9D3NDE7"/>
<feature type="compositionally biased region" description="Basic residues" evidence="1">
    <location>
        <begin position="629"/>
        <end position="638"/>
    </location>
</feature>
<evidence type="ECO:0000256" key="1">
    <source>
        <dbReference type="SAM" id="MobiDB-lite"/>
    </source>
</evidence>
<comment type="caution">
    <text evidence="2">The sequence shown here is derived from an EMBL/GenBank/DDBJ whole genome shotgun (WGS) entry which is preliminary data.</text>
</comment>
<evidence type="ECO:0000313" key="3">
    <source>
        <dbReference type="Proteomes" id="UP000824219"/>
    </source>
</evidence>
<feature type="compositionally biased region" description="Basic and acidic residues" evidence="1">
    <location>
        <begin position="517"/>
        <end position="539"/>
    </location>
</feature>
<name>A0A9D3NDE7_9TELE</name>
<dbReference type="PANTHER" id="PTHR38654">
    <property type="entry name" value="BUCKY BALL-RELATED"/>
    <property type="match status" value="1"/>
</dbReference>
<keyword evidence="3" id="KW-1185">Reference proteome</keyword>